<evidence type="ECO:0000313" key="11">
    <source>
        <dbReference type="Proteomes" id="UP000535838"/>
    </source>
</evidence>
<keyword evidence="4" id="KW-0547">Nucleotide-binding</keyword>
<evidence type="ECO:0000256" key="5">
    <source>
        <dbReference type="ARBA" id="ARBA00022840"/>
    </source>
</evidence>
<dbReference type="InterPro" id="IPR003593">
    <property type="entry name" value="AAA+_ATPase"/>
</dbReference>
<dbReference type="GO" id="GO:0005886">
    <property type="term" value="C:plasma membrane"/>
    <property type="evidence" value="ECO:0007669"/>
    <property type="project" value="UniProtKB-ARBA"/>
</dbReference>
<keyword evidence="3" id="KW-1003">Cell membrane</keyword>
<dbReference type="PANTHER" id="PTHR43166:SF30">
    <property type="entry name" value="METHIONINE IMPORT ATP-BINDING PROTEIN METN"/>
    <property type="match status" value="1"/>
</dbReference>
<evidence type="ECO:0000256" key="3">
    <source>
        <dbReference type="ARBA" id="ARBA00022475"/>
    </source>
</evidence>
<dbReference type="InterPro" id="IPR041701">
    <property type="entry name" value="MetN_ABC"/>
</dbReference>
<proteinExistence type="inferred from homology"/>
<keyword evidence="7" id="KW-0029">Amino-acid transport</keyword>
<evidence type="ECO:0000256" key="1">
    <source>
        <dbReference type="ARBA" id="ARBA00005417"/>
    </source>
</evidence>
<evidence type="ECO:0000313" key="10">
    <source>
        <dbReference type="EMBL" id="MBB6637798.1"/>
    </source>
</evidence>
<comment type="similarity">
    <text evidence="1">Belongs to the ABC transporter superfamily.</text>
</comment>
<evidence type="ECO:0000256" key="7">
    <source>
        <dbReference type="ARBA" id="ARBA00022970"/>
    </source>
</evidence>
<dbReference type="RefSeq" id="WP_185122992.1">
    <property type="nucleotide sequence ID" value="NZ_JACJVQ010000024.1"/>
</dbReference>
<dbReference type="InterPro" id="IPR018449">
    <property type="entry name" value="NIL_domain"/>
</dbReference>
<dbReference type="GO" id="GO:0006865">
    <property type="term" value="P:amino acid transport"/>
    <property type="evidence" value="ECO:0007669"/>
    <property type="project" value="UniProtKB-KW"/>
</dbReference>
<dbReference type="AlphaFoldDB" id="A0A841T665"/>
<dbReference type="PROSITE" id="PS50893">
    <property type="entry name" value="ABC_TRANSPORTER_2"/>
    <property type="match status" value="1"/>
</dbReference>
<dbReference type="Gene3D" id="3.40.50.300">
    <property type="entry name" value="P-loop containing nucleotide triphosphate hydrolases"/>
    <property type="match status" value="1"/>
</dbReference>
<evidence type="ECO:0000256" key="6">
    <source>
        <dbReference type="ARBA" id="ARBA00022967"/>
    </source>
</evidence>
<gene>
    <name evidence="10" type="ORF">H7B67_27040</name>
</gene>
<protein>
    <submittedName>
        <fullName evidence="10">ATP-binding cassette domain-containing protein</fullName>
    </submittedName>
</protein>
<name>A0A841T665_9BACL</name>
<dbReference type="PROSITE" id="PS00211">
    <property type="entry name" value="ABC_TRANSPORTER_1"/>
    <property type="match status" value="1"/>
</dbReference>
<dbReference type="FunFam" id="3.40.50.300:FF:000056">
    <property type="entry name" value="Cell division ATP-binding protein FtsE"/>
    <property type="match status" value="1"/>
</dbReference>
<keyword evidence="5 10" id="KW-0067">ATP-binding</keyword>
<keyword evidence="6" id="KW-1278">Translocase</keyword>
<dbReference type="InterPro" id="IPR050086">
    <property type="entry name" value="MetN_ABC_transporter-like"/>
</dbReference>
<comment type="caution">
    <text evidence="10">The sequence shown here is derived from an EMBL/GenBank/DDBJ whole genome shotgun (WGS) entry which is preliminary data.</text>
</comment>
<accession>A0A841T665</accession>
<evidence type="ECO:0000256" key="8">
    <source>
        <dbReference type="ARBA" id="ARBA00023136"/>
    </source>
</evidence>
<dbReference type="SUPFAM" id="SSF52540">
    <property type="entry name" value="P-loop containing nucleoside triphosphate hydrolases"/>
    <property type="match status" value="1"/>
</dbReference>
<dbReference type="InterPro" id="IPR003439">
    <property type="entry name" value="ABC_transporter-like_ATP-bd"/>
</dbReference>
<evidence type="ECO:0000256" key="2">
    <source>
        <dbReference type="ARBA" id="ARBA00022448"/>
    </source>
</evidence>
<organism evidence="10 11">
    <name type="scientific">Cohnella thailandensis</name>
    <dbReference type="NCBI Taxonomy" id="557557"/>
    <lineage>
        <taxon>Bacteria</taxon>
        <taxon>Bacillati</taxon>
        <taxon>Bacillota</taxon>
        <taxon>Bacilli</taxon>
        <taxon>Bacillales</taxon>
        <taxon>Paenibacillaceae</taxon>
        <taxon>Cohnella</taxon>
    </lineage>
</organism>
<dbReference type="Gene3D" id="3.30.70.260">
    <property type="match status" value="1"/>
</dbReference>
<keyword evidence="8" id="KW-0472">Membrane</keyword>
<dbReference type="Pfam" id="PF00005">
    <property type="entry name" value="ABC_tran"/>
    <property type="match status" value="1"/>
</dbReference>
<feature type="domain" description="ABC transporter" evidence="9">
    <location>
        <begin position="2"/>
        <end position="241"/>
    </location>
</feature>
<dbReference type="SUPFAM" id="SSF55021">
    <property type="entry name" value="ACT-like"/>
    <property type="match status" value="1"/>
</dbReference>
<dbReference type="InterPro" id="IPR045865">
    <property type="entry name" value="ACT-like_dom_sf"/>
</dbReference>
<reference evidence="10 11" key="1">
    <citation type="submission" date="2020-08" db="EMBL/GenBank/DDBJ databases">
        <title>Cohnella phylogeny.</title>
        <authorList>
            <person name="Dunlap C."/>
        </authorList>
    </citation>
    <scope>NUCLEOTIDE SEQUENCE [LARGE SCALE GENOMIC DNA]</scope>
    <source>
        <strain evidence="10 11">DSM 25241</strain>
    </source>
</reference>
<evidence type="ECO:0000256" key="4">
    <source>
        <dbReference type="ARBA" id="ARBA00022741"/>
    </source>
</evidence>
<evidence type="ECO:0000259" key="9">
    <source>
        <dbReference type="PROSITE" id="PS50893"/>
    </source>
</evidence>
<dbReference type="Proteomes" id="UP000535838">
    <property type="component" value="Unassembled WGS sequence"/>
</dbReference>
<dbReference type="CDD" id="cd03258">
    <property type="entry name" value="ABC_MetN_methionine_transporter"/>
    <property type="match status" value="1"/>
</dbReference>
<dbReference type="SMART" id="SM00930">
    <property type="entry name" value="NIL"/>
    <property type="match status" value="1"/>
</dbReference>
<dbReference type="GO" id="GO:0016887">
    <property type="term" value="F:ATP hydrolysis activity"/>
    <property type="evidence" value="ECO:0007669"/>
    <property type="project" value="InterPro"/>
</dbReference>
<dbReference type="PANTHER" id="PTHR43166">
    <property type="entry name" value="AMINO ACID IMPORT ATP-BINDING PROTEIN"/>
    <property type="match status" value="1"/>
</dbReference>
<dbReference type="InterPro" id="IPR017871">
    <property type="entry name" value="ABC_transporter-like_CS"/>
</dbReference>
<dbReference type="GO" id="GO:0005524">
    <property type="term" value="F:ATP binding"/>
    <property type="evidence" value="ECO:0007669"/>
    <property type="project" value="UniProtKB-KW"/>
</dbReference>
<dbReference type="SMART" id="SM00382">
    <property type="entry name" value="AAA"/>
    <property type="match status" value="1"/>
</dbReference>
<dbReference type="InterPro" id="IPR027417">
    <property type="entry name" value="P-loop_NTPase"/>
</dbReference>
<keyword evidence="2" id="KW-0813">Transport</keyword>
<dbReference type="EMBL" id="JACJVQ010000024">
    <property type="protein sequence ID" value="MBB6637798.1"/>
    <property type="molecule type" value="Genomic_DNA"/>
</dbReference>
<sequence length="340" mass="37509">MIEILDVRKTFTRGGLTHEALKGVTLRVGKGDIYGIIGTSGAGKSTLIRLVNALEKPTSGRVLVEGQPLDGRGERELRAAKKKIGMVFQHFNLLESKTVFDNVAIPLVLDGKGKKEIRERVLELLAYVGLSDKAKSYPKELSGGQKQRVGIARALANNPTILLCDEATSALDPQTTQSILALLKRINEEFDITILIVTHEMAVIQQICNKVAVMQNGEIIEQGYVLNVFGRPEHPTTENFVRTVIRNTIPGSVLNDLNRDRPGRVFKLEFVGDSASQPIISRLVRSFDVEINILFANMTEVQQTTLGNMTLQIVGADREIEGAIAFLKEQVDRIEEVEAI</sequence>
<dbReference type="Pfam" id="PF09383">
    <property type="entry name" value="NIL"/>
    <property type="match status" value="1"/>
</dbReference>
<keyword evidence="11" id="KW-1185">Reference proteome</keyword>